<dbReference type="EMBL" id="JACOSL010000045">
    <property type="protein sequence ID" value="MBI1756934.1"/>
    <property type="molecule type" value="Genomic_DNA"/>
</dbReference>
<dbReference type="AlphaFoldDB" id="A0A931LTA7"/>
<gene>
    <name evidence="1" type="ORF">HYR64_07500</name>
</gene>
<comment type="caution">
    <text evidence="1">The sequence shown here is derived from an EMBL/GenBank/DDBJ whole genome shotgun (WGS) entry which is preliminary data.</text>
</comment>
<dbReference type="Pfam" id="PF04294">
    <property type="entry name" value="VanW"/>
    <property type="match status" value="1"/>
</dbReference>
<sequence length="247" mass="26857">MRRMTIGGAGVALVALAIAGIGVGSLPSNRRVGSYATTLEGRTRSQRHNARHALDKLRGCVIGPGETFSFNKRVGTYSRDAGYRKAPVSYNGQLIASWGGGVCQTSTTLYNAALLAGMVIVERHPHVFCPSYVPPGRDAAVAFREVDLRFRNPHPFAVWIDGRIEGPALEVDLIAAHALPRPYAVVSNVQSIERVRTFVDGDPSASARVRTSGKRGYDVAVYRMSDGVRELVSSDSYPAMHRVIEYR</sequence>
<accession>A0A931LTA7</accession>
<dbReference type="InterPro" id="IPR007391">
    <property type="entry name" value="Vancomycin_resist_VanW"/>
</dbReference>
<evidence type="ECO:0000313" key="2">
    <source>
        <dbReference type="Proteomes" id="UP000727962"/>
    </source>
</evidence>
<evidence type="ECO:0000313" key="1">
    <source>
        <dbReference type="EMBL" id="MBI1756934.1"/>
    </source>
</evidence>
<dbReference type="PANTHER" id="PTHR35788:SF1">
    <property type="entry name" value="EXPORTED PROTEIN"/>
    <property type="match status" value="1"/>
</dbReference>
<proteinExistence type="predicted"/>
<reference evidence="1" key="1">
    <citation type="submission" date="2020-07" db="EMBL/GenBank/DDBJ databases">
        <title>Huge and variable diversity of episymbiotic CPR bacteria and DPANN archaea in groundwater ecosystems.</title>
        <authorList>
            <person name="He C.Y."/>
            <person name="Keren R."/>
            <person name="Whittaker M."/>
            <person name="Farag I.F."/>
            <person name="Doudna J."/>
            <person name="Cate J.H.D."/>
            <person name="Banfield J.F."/>
        </authorList>
    </citation>
    <scope>NUCLEOTIDE SEQUENCE</scope>
    <source>
        <strain evidence="1">NC_groundwater_17_Pr7_B-0.1um_64_12</strain>
    </source>
</reference>
<dbReference type="Proteomes" id="UP000727962">
    <property type="component" value="Unassembled WGS sequence"/>
</dbReference>
<protein>
    <submittedName>
        <fullName evidence="1">VanW family protein</fullName>
    </submittedName>
</protein>
<dbReference type="PANTHER" id="PTHR35788">
    <property type="entry name" value="EXPORTED PROTEIN-RELATED"/>
    <property type="match status" value="1"/>
</dbReference>
<name>A0A931LTA7_FIMGI</name>
<dbReference type="InterPro" id="IPR052913">
    <property type="entry name" value="Glycopeptide_resist_protein"/>
</dbReference>
<organism evidence="1 2">
    <name type="scientific">Fimbriimonas ginsengisoli</name>
    <dbReference type="NCBI Taxonomy" id="1005039"/>
    <lineage>
        <taxon>Bacteria</taxon>
        <taxon>Bacillati</taxon>
        <taxon>Armatimonadota</taxon>
        <taxon>Fimbriimonadia</taxon>
        <taxon>Fimbriimonadales</taxon>
        <taxon>Fimbriimonadaceae</taxon>
        <taxon>Fimbriimonas</taxon>
    </lineage>
</organism>